<name>A0A6J8ARZ7_MYTCO</name>
<feature type="region of interest" description="Disordered" evidence="1">
    <location>
        <begin position="88"/>
        <end position="192"/>
    </location>
</feature>
<dbReference type="EMBL" id="CACVKT020001843">
    <property type="protein sequence ID" value="CAC5372312.1"/>
    <property type="molecule type" value="Genomic_DNA"/>
</dbReference>
<evidence type="ECO:0000256" key="1">
    <source>
        <dbReference type="SAM" id="MobiDB-lite"/>
    </source>
</evidence>
<sequence length="192" mass="23241">MFLVILYFTTNFPGEGDHPPVLKEEKTNNNKKNSDRYKPWLRHKKHDKAPASTVEVEEDKQYQNDFQTLQLNNSSQAFNESHQRGYHSFDTFDRRNNHGGERSSSYDRRNNYGGERSSSYDRRNNYGRERSRNDTHYHNRREESKPYHRTLKSSRSYPPHDDRSYEKDNNYSRTSRHNYYSHPNLHIRDNKY</sequence>
<feature type="compositionally biased region" description="Basic and acidic residues" evidence="1">
    <location>
        <begin position="118"/>
        <end position="146"/>
    </location>
</feature>
<organism evidence="2 3">
    <name type="scientific">Mytilus coruscus</name>
    <name type="common">Sea mussel</name>
    <dbReference type="NCBI Taxonomy" id="42192"/>
    <lineage>
        <taxon>Eukaryota</taxon>
        <taxon>Metazoa</taxon>
        <taxon>Spiralia</taxon>
        <taxon>Lophotrochozoa</taxon>
        <taxon>Mollusca</taxon>
        <taxon>Bivalvia</taxon>
        <taxon>Autobranchia</taxon>
        <taxon>Pteriomorphia</taxon>
        <taxon>Mytilida</taxon>
        <taxon>Mytiloidea</taxon>
        <taxon>Mytilidae</taxon>
        <taxon>Mytilinae</taxon>
        <taxon>Mytilus</taxon>
    </lineage>
</organism>
<protein>
    <submittedName>
        <fullName evidence="2">Uncharacterized protein</fullName>
    </submittedName>
</protein>
<gene>
    <name evidence="2" type="ORF">MCOR_10445</name>
</gene>
<feature type="compositionally biased region" description="Basic and acidic residues" evidence="1">
    <location>
        <begin position="158"/>
        <end position="170"/>
    </location>
</feature>
<proteinExistence type="predicted"/>
<dbReference type="Proteomes" id="UP000507470">
    <property type="component" value="Unassembled WGS sequence"/>
</dbReference>
<reference evidence="2 3" key="1">
    <citation type="submission" date="2020-06" db="EMBL/GenBank/DDBJ databases">
        <authorList>
            <person name="Li R."/>
            <person name="Bekaert M."/>
        </authorList>
    </citation>
    <scope>NUCLEOTIDE SEQUENCE [LARGE SCALE GENOMIC DNA]</scope>
    <source>
        <strain evidence="3">wild</strain>
    </source>
</reference>
<evidence type="ECO:0000313" key="2">
    <source>
        <dbReference type="EMBL" id="CAC5372312.1"/>
    </source>
</evidence>
<accession>A0A6J8ARZ7</accession>
<feature type="compositionally biased region" description="Basic and acidic residues" evidence="1">
    <location>
        <begin position="15"/>
        <end position="38"/>
    </location>
</feature>
<feature type="compositionally biased region" description="Basic and acidic residues" evidence="1">
    <location>
        <begin position="90"/>
        <end position="110"/>
    </location>
</feature>
<feature type="region of interest" description="Disordered" evidence="1">
    <location>
        <begin position="15"/>
        <end position="59"/>
    </location>
</feature>
<keyword evidence="3" id="KW-1185">Reference proteome</keyword>
<evidence type="ECO:0000313" key="3">
    <source>
        <dbReference type="Proteomes" id="UP000507470"/>
    </source>
</evidence>
<dbReference type="AlphaFoldDB" id="A0A6J8ARZ7"/>